<dbReference type="InParanoid" id="A0A2K2D4B3"/>
<dbReference type="Proteomes" id="UP000008810">
    <property type="component" value="Chromosome 3"/>
</dbReference>
<dbReference type="EMBL" id="CM000882">
    <property type="protein sequence ID" value="PNT69119.1"/>
    <property type="molecule type" value="Genomic_DNA"/>
</dbReference>
<dbReference type="OrthoDB" id="610340at2759"/>
<evidence type="ECO:0000313" key="3">
    <source>
        <dbReference type="Proteomes" id="UP000008810"/>
    </source>
</evidence>
<organism evidence="1">
    <name type="scientific">Brachypodium distachyon</name>
    <name type="common">Purple false brome</name>
    <name type="synonym">Trachynia distachya</name>
    <dbReference type="NCBI Taxonomy" id="15368"/>
    <lineage>
        <taxon>Eukaryota</taxon>
        <taxon>Viridiplantae</taxon>
        <taxon>Streptophyta</taxon>
        <taxon>Embryophyta</taxon>
        <taxon>Tracheophyta</taxon>
        <taxon>Spermatophyta</taxon>
        <taxon>Magnoliopsida</taxon>
        <taxon>Liliopsida</taxon>
        <taxon>Poales</taxon>
        <taxon>Poaceae</taxon>
        <taxon>BOP clade</taxon>
        <taxon>Pooideae</taxon>
        <taxon>Stipodae</taxon>
        <taxon>Brachypodieae</taxon>
        <taxon>Brachypodium</taxon>
    </lineage>
</organism>
<feature type="non-terminal residue" evidence="1">
    <location>
        <position position="1"/>
    </location>
</feature>
<keyword evidence="3" id="KW-1185">Reference proteome</keyword>
<evidence type="ECO:0000313" key="1">
    <source>
        <dbReference type="EMBL" id="PNT69119.1"/>
    </source>
</evidence>
<gene>
    <name evidence="1" type="ORF">BRADI_3g49803v3</name>
</gene>
<protein>
    <submittedName>
        <fullName evidence="1 2">Uncharacterized protein</fullName>
    </submittedName>
</protein>
<dbReference type="AlphaFoldDB" id="A0A2K2D4B3"/>
<dbReference type="Gramene" id="PNT69119">
    <property type="protein sequence ID" value="PNT69119"/>
    <property type="gene ID" value="BRADI_3g49803v3"/>
</dbReference>
<proteinExistence type="predicted"/>
<reference evidence="2" key="3">
    <citation type="submission" date="2018-08" db="UniProtKB">
        <authorList>
            <consortium name="EnsemblPlants"/>
        </authorList>
    </citation>
    <scope>IDENTIFICATION</scope>
    <source>
        <strain evidence="2">cv. Bd21</strain>
    </source>
</reference>
<dbReference type="PANTHER" id="PTHR47127">
    <property type="entry name" value="10A19I.15"/>
    <property type="match status" value="1"/>
</dbReference>
<reference evidence="1 2" key="1">
    <citation type="journal article" date="2010" name="Nature">
        <title>Genome sequencing and analysis of the model grass Brachypodium distachyon.</title>
        <authorList>
            <consortium name="International Brachypodium Initiative"/>
        </authorList>
    </citation>
    <scope>NUCLEOTIDE SEQUENCE [LARGE SCALE GENOMIC DNA]</scope>
    <source>
        <strain evidence="1 2">Bd21</strain>
    </source>
</reference>
<reference evidence="1" key="2">
    <citation type="submission" date="2017-06" db="EMBL/GenBank/DDBJ databases">
        <title>WGS assembly of Brachypodium distachyon.</title>
        <authorList>
            <consortium name="The International Brachypodium Initiative"/>
            <person name="Lucas S."/>
            <person name="Harmon-Smith M."/>
            <person name="Lail K."/>
            <person name="Tice H."/>
            <person name="Grimwood J."/>
            <person name="Bruce D."/>
            <person name="Barry K."/>
            <person name="Shu S."/>
            <person name="Lindquist E."/>
            <person name="Wang M."/>
            <person name="Pitluck S."/>
            <person name="Vogel J.P."/>
            <person name="Garvin D.F."/>
            <person name="Mockler T.C."/>
            <person name="Schmutz J."/>
            <person name="Rokhsar D."/>
            <person name="Bevan M.W."/>
        </authorList>
    </citation>
    <scope>NUCLEOTIDE SEQUENCE</scope>
    <source>
        <strain evidence="1">Bd21</strain>
    </source>
</reference>
<sequence length="110" mass="12518">SSASRPSKRTRTAQCEEEGLGATLVQVGERLAIAIEKNVSNDNTLPEGLWENMKTLPTFGRDFLAHYYAYLVEHPRIARAFHTLEHDEKMVWVVRYVTNNIPSHPEANPQ</sequence>
<accession>A0A2K2D4B3</accession>
<evidence type="ECO:0000313" key="2">
    <source>
        <dbReference type="EnsemblPlants" id="PNT69119"/>
    </source>
</evidence>
<dbReference type="EnsemblPlants" id="PNT69119">
    <property type="protein sequence ID" value="PNT69119"/>
    <property type="gene ID" value="BRADI_3g49803v3"/>
</dbReference>
<name>A0A2K2D4B3_BRADI</name>